<evidence type="ECO:0000259" key="2">
    <source>
        <dbReference type="PROSITE" id="PS50172"/>
    </source>
</evidence>
<feature type="compositionally biased region" description="Basic residues" evidence="1">
    <location>
        <begin position="907"/>
        <end position="921"/>
    </location>
</feature>
<name>A0A9Q1HK53_HOLLE</name>
<sequence length="1715" mass="194258">MDNYKGKEIQAFDDELGRWEPARIEETLDDGNYLVSFIGWGQDYNTTVPPHRVRVAVDPFLSEVASASTRGRKRNKQEGVYLSYLRLLKRGDKVRLQLNGQNVEGTVQEVDRFSRSLVVSVCSEDFTIHASSLVVPSKGTKEPSQKKGKRDKVDKVPAATQECSEDVDLQASTDFYSALAADGRMVCCGDIVSIKGRPGINIGITLMKKVSEGIRAEGNLIGDGEVKVSAPIDRLSPSTEKGTRKEQKSLEALRRQQFQNAVQMMKTNPAYRAYMRRQQLACLMKREVTLALKSKLHRRTFSLGPCQFDVDIDLFQLDFFTKRKCEFSYRLKNLCLLYSLLGEQWDTEVMEDFIMIKLGLKDSKNIQVPPFQIAEVMEVFGVKYELTGCVLTQPGHFLNVVRHTGQFIVIDSLPLVLDDGTHRPPKRFSTFSAALHADHMVTSVVHTTSPEHDGIHVLLYHKVEEGSCNVPLNHAMSRISSMHETCNISDTPCTQDLTDLLNESRESTSSCDQTSSNAKPCVSSIVQSIDGSVQSSVTANQTLTQEGNKTSEKPLGESELLISTSIDSVNSDNLDSSQDGEENSCRLDHLQDPTFMQGSCNSIFNDVINLNGKVVNIQNNGSGMYLLCLDIFDALDMQKHIAKEGFKFIDKHLSKFGITKHDAFMFKGRKRTMVKVEAVLALLTDRPFKLTEAQNTVKHEISLILSGKETNSTGKTSSTETGEDVHVTSNGAYAQKINSQRPDEDSVNDSSYLTHETSSHMGSSYSPVGREYRRGEEVFDKQLQIVVNGVSVNMVRVQGCLYVSCDHIFKVMGMTKHLRYRGYKFVDMRLKKLKLQREDCFLFEGRKRTHVSLTAVLQLVSNQKGRFKEIHKTVQTDLLNELVRHKLTEFSSPQFVTSTPKVESSKSKKRRRKRPTPKKVKRKRLKDCLDSCLDKEFKNNKQKMLDTLATVVHADKLQHAKNADNWFSKHELVDVLSNVPASKKRRKDCRSLLQEISKEHHTTKMNASDVIHLEENFSGTRLTAKLRKYAPSLLPSHREIMVQKNEYWREFHSLLLPERISTGWKVDPQKFLEILLFKYYWLDGVKHWKIYGDAREIGGQPSTFIGISILNDEASLHGVKYHNPDEIFPIAIFYGKDSRDNLEENLGNPNSWLDEFIMKNQKENHIFYLSGDEMFLEAILDGGGALGPNTNTGWDIYSECHKSDKGKTVDHMRTELATPMNREHKESILKSIPLCNTVFCLLHAVARSVEKLLMLEIELIPKKANKETQAGRDGAAFIKDKIFTLESNINKRGVRQSNFRINFDKSGKPCPVKLNKNHAVVILTPTPYGQETTYPHVLHNVCSTETVISNTLPSNVKSKLGLQKSYTEFELVSQVWFHFHCMIEILSKDPAPVLRNKSMEGSLDPKQYIFGYEFGDVNKYKMHAELFYQLFKLRYTAAELTPYMIKLIDHATKFMQSLPFPMARLQSEGGEHANYQHNRYFFAHTTRGGGGPNQVVDPILCTMSNMYKRSVHQILNDDSCSGVTAAEAFKSYRDKCIEMVGMPKNTSPVGMASIIQQRVAARKIDEPVAGLFANINIVLTGIIPQYEGKKITQEKLAKIIRSHGGTVKSCIPSAITTKKYVIVCNEKINSAKRIPSQVSEAFRFGHAVVTYSFIFDSLQRGSPVSIDDYKLQMSGKHRLSFGKPLTAEEKYFKRNKFISNFVKKRKKRYQQRKKK</sequence>
<dbReference type="Pfam" id="PF16589">
    <property type="entry name" value="BRCT_2"/>
    <property type="match status" value="1"/>
</dbReference>
<feature type="compositionally biased region" description="Basic and acidic residues" evidence="1">
    <location>
        <begin position="139"/>
        <end position="155"/>
    </location>
</feature>
<dbReference type="Gene3D" id="3.40.50.10190">
    <property type="entry name" value="BRCT domain"/>
    <property type="match status" value="1"/>
</dbReference>
<gene>
    <name evidence="3" type="ORF">HOLleu_01230</name>
</gene>
<dbReference type="OrthoDB" id="5997366at2759"/>
<feature type="region of interest" description="Disordered" evidence="1">
    <location>
        <begin position="733"/>
        <end position="767"/>
    </location>
</feature>
<organism evidence="3 4">
    <name type="scientific">Holothuria leucospilota</name>
    <name type="common">Black long sea cucumber</name>
    <name type="synonym">Mertensiothuria leucospilota</name>
    <dbReference type="NCBI Taxonomy" id="206669"/>
    <lineage>
        <taxon>Eukaryota</taxon>
        <taxon>Metazoa</taxon>
        <taxon>Echinodermata</taxon>
        <taxon>Eleutherozoa</taxon>
        <taxon>Echinozoa</taxon>
        <taxon>Holothuroidea</taxon>
        <taxon>Aspidochirotacea</taxon>
        <taxon>Aspidochirotida</taxon>
        <taxon>Holothuriidae</taxon>
        <taxon>Holothuria</taxon>
    </lineage>
</organism>
<dbReference type="SUPFAM" id="SSF52113">
    <property type="entry name" value="BRCT domain"/>
    <property type="match status" value="1"/>
</dbReference>
<dbReference type="InterPro" id="IPR036420">
    <property type="entry name" value="BRCT_dom_sf"/>
</dbReference>
<dbReference type="CDD" id="cd00027">
    <property type="entry name" value="BRCT"/>
    <property type="match status" value="1"/>
</dbReference>
<feature type="domain" description="BRCT" evidence="2">
    <location>
        <begin position="1567"/>
        <end position="1671"/>
    </location>
</feature>
<reference evidence="3" key="1">
    <citation type="submission" date="2021-10" db="EMBL/GenBank/DDBJ databases">
        <title>Tropical sea cucumber genome reveals ecological adaptation and Cuvierian tubules defense mechanism.</title>
        <authorList>
            <person name="Chen T."/>
        </authorList>
    </citation>
    <scope>NUCLEOTIDE SEQUENCE</scope>
    <source>
        <strain evidence="3">Nanhai2018</strain>
        <tissue evidence="3">Muscle</tissue>
    </source>
</reference>
<comment type="caution">
    <text evidence="3">The sequence shown here is derived from an EMBL/GenBank/DDBJ whole genome shotgun (WGS) entry which is preliminary data.</text>
</comment>
<dbReference type="Proteomes" id="UP001152320">
    <property type="component" value="Chromosome 1"/>
</dbReference>
<feature type="compositionally biased region" description="Polar residues" evidence="1">
    <location>
        <begin position="748"/>
        <end position="766"/>
    </location>
</feature>
<feature type="region of interest" description="Disordered" evidence="1">
    <location>
        <begin position="898"/>
        <end position="921"/>
    </location>
</feature>
<evidence type="ECO:0000256" key="1">
    <source>
        <dbReference type="SAM" id="MobiDB-lite"/>
    </source>
</evidence>
<evidence type="ECO:0000313" key="4">
    <source>
        <dbReference type="Proteomes" id="UP001152320"/>
    </source>
</evidence>
<keyword evidence="4" id="KW-1185">Reference proteome</keyword>
<accession>A0A9Q1HK53</accession>
<dbReference type="InterPro" id="IPR001357">
    <property type="entry name" value="BRCT_dom"/>
</dbReference>
<feature type="region of interest" description="Disordered" evidence="1">
    <location>
        <begin position="137"/>
        <end position="157"/>
    </location>
</feature>
<proteinExistence type="predicted"/>
<protein>
    <recommendedName>
        <fullName evidence="2">BRCT domain-containing protein</fullName>
    </recommendedName>
</protein>
<evidence type="ECO:0000313" key="3">
    <source>
        <dbReference type="EMBL" id="KAJ8048780.1"/>
    </source>
</evidence>
<dbReference type="PROSITE" id="PS50172">
    <property type="entry name" value="BRCT"/>
    <property type="match status" value="1"/>
</dbReference>
<dbReference type="EMBL" id="JAIZAY010000001">
    <property type="protein sequence ID" value="KAJ8048780.1"/>
    <property type="molecule type" value="Genomic_DNA"/>
</dbReference>